<keyword evidence="3" id="KW-1185">Reference proteome</keyword>
<dbReference type="PANTHER" id="PTHR21447">
    <property type="entry name" value="RING-TYPE DOMAIN-CONTAINING PROTEIN-RELATED"/>
    <property type="match status" value="1"/>
</dbReference>
<sequence length="954" mass="110924">MYGSIDEIAGNWIECYEKANNFPKLEKKEIGVFSENNQKFVLRFPENSTFLKNKHGFFETMEISEAEEILGDRYKFVPCSIQRITDYMPVPIMTPSGDYCILAIDAFKLVFHQLVFVFKIFQKIELDSWNVVVDYVKLLMDELEMDTKSIYFVALDKLEEIQQKTHEFFKNIKDKKVNAIKNIGKDGFNLKFLKKELKDLGLVKVLPNVTEHAKLALDKVESKKKQEKLRTCDLFDASRMCQFEAFLGEFPKLRTFLHNQNACYHSLTKCELCEKKRMNQSEWKEYKSSEVTLKQNSVKIGKTKVSSWYLECSNGTRLFPNYSFTKLYACRTPNYRMLIMDDEDLKILADTSKPTDDILRNLGSFLIVPDTYFEYEQERIFEKEFYCFKIVNSFGDSVMDASHSVFFLLRRCLPFLNAITGNCGVNTGKCRMVLKIKLLSEMKEFGRLKEGAYISFDKVNRIAGKLTDNCGCLTPIKDAEKFLDLEFLTDYLSTFFEEKDSKLKKMCENVLTFLSQDPRDKRENGPRVRVDLHDSDANHESLEGEDSMDFEEELQKANRVDEFKAQLIHLQEQYVAMELDNGKLMELRKLNEELSSRITELTDSDKKLTDANTQLTKRVTQLESQLKNEKQKTERMESRHRKEISEIKRSLSEQVSENSQLETQLAMKNSEIESLNQKYQDILKMNEELKKNQESPTSESENIKIIELESLLEEEKQKTHELAQGMIPPLQRLAGGRLNLHLEKEISEIRRTNCRLENENIRLSAQVEQLNLTLKAVFQHFGPIKTIVSSSPTQTTPEELTKHQLNFRKIKDSFSTGKHMKQAKDMIERLISASNGPELHEMARYELLQYEGQIQRYLQSVEVNIQNSEQLDLPDFPSLSDRFLKEYWKYCLGVDDASEDGPPECLICLGEMFSEEKTMKLCINMAQKKPFMPTMSERAPGSERISTAVLMIHD</sequence>
<protein>
    <submittedName>
        <fullName evidence="2">Uncharacterized protein</fullName>
    </submittedName>
</protein>
<feature type="compositionally biased region" description="Basic and acidic residues" evidence="1">
    <location>
        <begin position="518"/>
        <end position="542"/>
    </location>
</feature>
<dbReference type="Proteomes" id="UP000008068">
    <property type="component" value="Unassembled WGS sequence"/>
</dbReference>
<evidence type="ECO:0000313" key="3">
    <source>
        <dbReference type="Proteomes" id="UP000008068"/>
    </source>
</evidence>
<feature type="compositionally biased region" description="Basic and acidic residues" evidence="1">
    <location>
        <begin position="626"/>
        <end position="637"/>
    </location>
</feature>
<dbReference type="PANTHER" id="PTHR21447:SF11">
    <property type="entry name" value="RING-TYPE DOMAIN-CONTAINING PROTEIN"/>
    <property type="match status" value="1"/>
</dbReference>
<gene>
    <name evidence="2" type="ORF">CAEBREN_05361</name>
</gene>
<name>G0MWM2_CAEBE</name>
<evidence type="ECO:0000313" key="2">
    <source>
        <dbReference type="EMBL" id="EGT46234.1"/>
    </source>
</evidence>
<reference evidence="3" key="1">
    <citation type="submission" date="2011-07" db="EMBL/GenBank/DDBJ databases">
        <authorList>
            <consortium name="Caenorhabditis brenneri Sequencing and Analysis Consortium"/>
            <person name="Wilson R.K."/>
        </authorList>
    </citation>
    <scope>NUCLEOTIDE SEQUENCE [LARGE SCALE GENOMIC DNA]</scope>
    <source>
        <strain evidence="3">PB2801</strain>
    </source>
</reference>
<dbReference type="AlphaFoldDB" id="G0MWM2"/>
<organism evidence="3">
    <name type="scientific">Caenorhabditis brenneri</name>
    <name type="common">Nematode worm</name>
    <dbReference type="NCBI Taxonomy" id="135651"/>
    <lineage>
        <taxon>Eukaryota</taxon>
        <taxon>Metazoa</taxon>
        <taxon>Ecdysozoa</taxon>
        <taxon>Nematoda</taxon>
        <taxon>Chromadorea</taxon>
        <taxon>Rhabditida</taxon>
        <taxon>Rhabditina</taxon>
        <taxon>Rhabditomorpha</taxon>
        <taxon>Rhabditoidea</taxon>
        <taxon>Rhabditidae</taxon>
        <taxon>Peloderinae</taxon>
        <taxon>Caenorhabditis</taxon>
    </lineage>
</organism>
<evidence type="ECO:0000256" key="1">
    <source>
        <dbReference type="SAM" id="MobiDB-lite"/>
    </source>
</evidence>
<feature type="region of interest" description="Disordered" evidence="1">
    <location>
        <begin position="623"/>
        <end position="643"/>
    </location>
</feature>
<dbReference type="HOGENOM" id="CLU_309103_0_0_1"/>
<dbReference type="EMBL" id="GL379817">
    <property type="protein sequence ID" value="EGT46234.1"/>
    <property type="molecule type" value="Genomic_DNA"/>
</dbReference>
<proteinExistence type="predicted"/>
<dbReference type="InParanoid" id="G0MWM2"/>
<dbReference type="GO" id="GO:0045087">
    <property type="term" value="P:innate immune response"/>
    <property type="evidence" value="ECO:0007669"/>
    <property type="project" value="TreeGrafter"/>
</dbReference>
<feature type="region of interest" description="Disordered" evidence="1">
    <location>
        <begin position="518"/>
        <end position="548"/>
    </location>
</feature>
<dbReference type="GO" id="GO:0045121">
    <property type="term" value="C:membrane raft"/>
    <property type="evidence" value="ECO:0007669"/>
    <property type="project" value="TreeGrafter"/>
</dbReference>
<accession>G0MWM2</accession>